<dbReference type="OrthoDB" id="3694999at2"/>
<evidence type="ECO:0000313" key="13">
    <source>
        <dbReference type="Proteomes" id="UP000093925"/>
    </source>
</evidence>
<dbReference type="InterPro" id="IPR008693">
    <property type="entry name" value="MmpS"/>
</dbReference>
<evidence type="ECO:0000313" key="10">
    <source>
        <dbReference type="EMBL" id="OBK16621.1"/>
    </source>
</evidence>
<dbReference type="Proteomes" id="UP000093819">
    <property type="component" value="Unassembled WGS sequence"/>
</dbReference>
<evidence type="ECO:0000313" key="11">
    <source>
        <dbReference type="Proteomes" id="UP000093795"/>
    </source>
</evidence>
<dbReference type="AlphaFoldDB" id="A0A1A3KY77"/>
<dbReference type="eggNOG" id="ENOG50329X6">
    <property type="taxonomic scope" value="Bacteria"/>
</dbReference>
<comment type="caution">
    <text evidence="9">The sequence shown here is derived from an EMBL/GenBank/DDBJ whole genome shotgun (WGS) entry which is preliminary data.</text>
</comment>
<evidence type="ECO:0000256" key="1">
    <source>
        <dbReference type="ARBA" id="ARBA00004236"/>
    </source>
</evidence>
<comment type="similarity">
    <text evidence="2">Belongs to the MmpS family.</text>
</comment>
<dbReference type="STRING" id="1790.A5645_25795"/>
<organism evidence="9 13">
    <name type="scientific">Mycobacterium asiaticum</name>
    <dbReference type="NCBI Taxonomy" id="1790"/>
    <lineage>
        <taxon>Bacteria</taxon>
        <taxon>Bacillati</taxon>
        <taxon>Actinomycetota</taxon>
        <taxon>Actinomycetes</taxon>
        <taxon>Mycobacteriales</taxon>
        <taxon>Mycobacteriaceae</taxon>
        <taxon>Mycobacterium</taxon>
    </lineage>
</organism>
<feature type="chain" id="PRO_5014535007" description="Transporter" evidence="7">
    <location>
        <begin position="19"/>
        <end position="116"/>
    </location>
</feature>
<dbReference type="EMBL" id="LZKQ01000122">
    <property type="protein sequence ID" value="OBI85116.1"/>
    <property type="molecule type" value="Genomic_DNA"/>
</dbReference>
<evidence type="ECO:0000256" key="7">
    <source>
        <dbReference type="SAM" id="SignalP"/>
    </source>
</evidence>
<name>A0A1A3KY77_MYCAS</name>
<dbReference type="Gene3D" id="2.60.40.2880">
    <property type="entry name" value="MmpS1-5, C-terminal soluble domain"/>
    <property type="match status" value="1"/>
</dbReference>
<evidence type="ECO:0000256" key="4">
    <source>
        <dbReference type="ARBA" id="ARBA00022692"/>
    </source>
</evidence>
<evidence type="ECO:0000256" key="5">
    <source>
        <dbReference type="ARBA" id="ARBA00022989"/>
    </source>
</evidence>
<keyword evidence="7" id="KW-0732">Signal</keyword>
<evidence type="ECO:0008006" key="14">
    <source>
        <dbReference type="Google" id="ProtNLM"/>
    </source>
</evidence>
<sequence>MTTCRAASILLAIGTAFAATSGVASAVPLPGQFPQVRYEVSGPGVAEYISFQTQNGQQRAVNVPLPWSTEFQAFGGQVFVLSAQGQGTIACKIILDGNVVNDAHSTGTPGKAVCSH</sequence>
<keyword evidence="5" id="KW-1133">Transmembrane helix</keyword>
<dbReference type="GO" id="GO:0005886">
    <property type="term" value="C:plasma membrane"/>
    <property type="evidence" value="ECO:0007669"/>
    <property type="project" value="UniProtKB-SubCell"/>
</dbReference>
<accession>A0A1A3KY77</accession>
<keyword evidence="3" id="KW-1003">Cell membrane</keyword>
<reference evidence="11 12" key="1">
    <citation type="submission" date="2016-06" db="EMBL/GenBank/DDBJ databases">
        <authorList>
            <person name="Kjaerup R.B."/>
            <person name="Dalgaard T.S."/>
            <person name="Juul-Madsen H.R."/>
        </authorList>
    </citation>
    <scope>NUCLEOTIDE SEQUENCE [LARGE SCALE GENOMIC DNA]</scope>
    <source>
        <strain evidence="8 11">1081914.2</strain>
        <strain evidence="10 12">1245335.1</strain>
        <strain evidence="9 13">1276495.2</strain>
    </source>
</reference>
<evidence type="ECO:0000313" key="8">
    <source>
        <dbReference type="EMBL" id="OBI85116.1"/>
    </source>
</evidence>
<evidence type="ECO:0000256" key="6">
    <source>
        <dbReference type="ARBA" id="ARBA00023136"/>
    </source>
</evidence>
<keyword evidence="6" id="KW-0472">Membrane</keyword>
<dbReference type="EMBL" id="LZLM01000019">
    <property type="protein sequence ID" value="OBJ89328.1"/>
    <property type="molecule type" value="Genomic_DNA"/>
</dbReference>
<dbReference type="InterPro" id="IPR038468">
    <property type="entry name" value="MmpS_C"/>
</dbReference>
<dbReference type="GeneID" id="61215153"/>
<comment type="subcellular location">
    <subcellularLocation>
        <location evidence="1">Cell membrane</location>
    </subcellularLocation>
</comment>
<keyword evidence="4" id="KW-0812">Transmembrane</keyword>
<dbReference type="Proteomes" id="UP000093795">
    <property type="component" value="Unassembled WGS sequence"/>
</dbReference>
<dbReference type="RefSeq" id="WP_036359214.1">
    <property type="nucleotide sequence ID" value="NZ_LZKQ01000122.1"/>
</dbReference>
<proteinExistence type="inferred from homology"/>
<dbReference type="EMBL" id="LZLR01000200">
    <property type="protein sequence ID" value="OBK16621.1"/>
    <property type="molecule type" value="Genomic_DNA"/>
</dbReference>
<evidence type="ECO:0000313" key="12">
    <source>
        <dbReference type="Proteomes" id="UP000093819"/>
    </source>
</evidence>
<dbReference type="Proteomes" id="UP000093925">
    <property type="component" value="Unassembled WGS sequence"/>
</dbReference>
<evidence type="ECO:0000256" key="2">
    <source>
        <dbReference type="ARBA" id="ARBA00007531"/>
    </source>
</evidence>
<evidence type="ECO:0000256" key="3">
    <source>
        <dbReference type="ARBA" id="ARBA00022475"/>
    </source>
</evidence>
<gene>
    <name evidence="10" type="ORF">A5635_06065</name>
    <name evidence="9" type="ORF">A5640_28115</name>
    <name evidence="8" type="ORF">A9X01_18530</name>
</gene>
<evidence type="ECO:0000313" key="9">
    <source>
        <dbReference type="EMBL" id="OBJ89328.1"/>
    </source>
</evidence>
<dbReference type="Pfam" id="PF05423">
    <property type="entry name" value="Mycobact_memb"/>
    <property type="match status" value="1"/>
</dbReference>
<feature type="signal peptide" evidence="7">
    <location>
        <begin position="1"/>
        <end position="18"/>
    </location>
</feature>
<protein>
    <recommendedName>
        <fullName evidence="14">Transporter</fullName>
    </recommendedName>
</protein>